<dbReference type="Proteomes" id="UP000516862">
    <property type="component" value="Chromosome"/>
</dbReference>
<accession>A0A7H2PWT6</accession>
<dbReference type="AlphaFoldDB" id="A0A7H2PWT6"/>
<name>A0A7H2PWT6_9GAMM</name>
<organism evidence="1 2">
    <name type="scientific">Acinetobacter seifertii</name>
    <dbReference type="NCBI Taxonomy" id="1530123"/>
    <lineage>
        <taxon>Bacteria</taxon>
        <taxon>Pseudomonadati</taxon>
        <taxon>Pseudomonadota</taxon>
        <taxon>Gammaproteobacteria</taxon>
        <taxon>Moraxellales</taxon>
        <taxon>Moraxellaceae</taxon>
        <taxon>Acinetobacter</taxon>
        <taxon>Acinetobacter calcoaceticus/baumannii complex</taxon>
    </lineage>
</organism>
<evidence type="ECO:0000313" key="2">
    <source>
        <dbReference type="Proteomes" id="UP000516862"/>
    </source>
</evidence>
<dbReference type="RefSeq" id="WP_191036791.1">
    <property type="nucleotide sequence ID" value="NZ_CP061561.1"/>
</dbReference>
<proteinExistence type="predicted"/>
<reference evidence="1 2" key="2">
    <citation type="submission" date="2020-09" db="EMBL/GenBank/DDBJ databases">
        <authorList>
            <person name="Chen F.-J."/>
            <person name="Lee Y.-T."/>
        </authorList>
    </citation>
    <scope>NUCLEOTIDE SEQUENCE [LARGE SCALE GENOMIC DNA]</scope>
    <source>
        <strain evidence="1 2">AS73</strain>
    </source>
</reference>
<dbReference type="EMBL" id="CP061561">
    <property type="protein sequence ID" value="QNX07319.1"/>
    <property type="molecule type" value="Genomic_DNA"/>
</dbReference>
<sequence length="167" mass="20172">MTHNPEQLFELFYKNVTFEMNPPGMPKWQSEGMKHWWRERFMNALYGVQESRNLRSWAEAPQMWLVAYREFSETPTIIYEVGTFEQYEAGFHAFYRTTCRIQAQKIKQIAISLQPESDFYYLDTEHYLKLSEAKDQQFQQKTGKKFNISDYSKEMYEIQIREVEIDA</sequence>
<reference evidence="2" key="1">
    <citation type="submission" date="2020-09" db="EMBL/GenBank/DDBJ databases">
        <title>Clinical and molecular characterization of Acinetobacter seifertii in Taiwan.</title>
        <authorList>
            <person name="Li L.-H."/>
            <person name="Yang Y.-S."/>
            <person name="Sun J.-R."/>
            <person name="Huang T.-W."/>
            <person name="Huang W.-C."/>
            <person name="Wang Y.-C."/>
            <person name="Kuo T.-H."/>
            <person name="Kuo S.-C."/>
            <person name="Chen T.-L."/>
        </authorList>
    </citation>
    <scope>NUCLEOTIDE SEQUENCE [LARGE SCALE GENOMIC DNA]</scope>
    <source>
        <strain evidence="2">AS73</strain>
    </source>
</reference>
<protein>
    <submittedName>
        <fullName evidence="1">Uncharacterized protein</fullName>
    </submittedName>
</protein>
<evidence type="ECO:0000313" key="1">
    <source>
        <dbReference type="EMBL" id="QNX07319.1"/>
    </source>
</evidence>
<gene>
    <name evidence="1" type="ORF">IC796_15535</name>
</gene>